<organism evidence="1 2">
    <name type="scientific">Mediterranea massiliensis</name>
    <dbReference type="NCBI Taxonomy" id="1841865"/>
    <lineage>
        <taxon>Bacteria</taxon>
        <taxon>Pseudomonadati</taxon>
        <taxon>Bacteroidota</taxon>
        <taxon>Bacteroidia</taxon>
        <taxon>Bacteroidales</taxon>
        <taxon>Bacteroidaceae</taxon>
        <taxon>Mediterranea</taxon>
    </lineage>
</organism>
<accession>A0A921LCD2</accession>
<reference evidence="1" key="1">
    <citation type="journal article" date="2021" name="PeerJ">
        <title>Extensive microbial diversity within the chicken gut microbiome revealed by metagenomics and culture.</title>
        <authorList>
            <person name="Gilroy R."/>
            <person name="Ravi A."/>
            <person name="Getino M."/>
            <person name="Pursley I."/>
            <person name="Horton D.L."/>
            <person name="Alikhan N.F."/>
            <person name="Baker D."/>
            <person name="Gharbi K."/>
            <person name="Hall N."/>
            <person name="Watson M."/>
            <person name="Adriaenssens E.M."/>
            <person name="Foster-Nyarko E."/>
            <person name="Jarju S."/>
            <person name="Secka A."/>
            <person name="Antonio M."/>
            <person name="Oren A."/>
            <person name="Chaudhuri R.R."/>
            <person name="La Ragione R."/>
            <person name="Hildebrand F."/>
            <person name="Pallen M.J."/>
        </authorList>
    </citation>
    <scope>NUCLEOTIDE SEQUENCE</scope>
    <source>
        <strain evidence="1">CHK55-1828</strain>
    </source>
</reference>
<protein>
    <submittedName>
        <fullName evidence="1">Uncharacterized protein</fullName>
    </submittedName>
</protein>
<name>A0A921LCD2_9BACT</name>
<dbReference type="Proteomes" id="UP000717835">
    <property type="component" value="Unassembled WGS sequence"/>
</dbReference>
<proteinExistence type="predicted"/>
<comment type="caution">
    <text evidence="1">The sequence shown here is derived from an EMBL/GenBank/DDBJ whole genome shotgun (WGS) entry which is preliminary data.</text>
</comment>
<sequence length="237" mass="27263">MPYRRLPNTDQARIRALKIAIEKADGYDNPYGLPFSFRTVGMARNFLPRFEAAHIFYMECYNRQAKAGRMHQVNVKMARLYLSHFIQVFNLAVIRSEIRAAHKAYYGLDACPSLPDLSSEQALLEWGRKIIAGENRRTSQGGIPIYNPTIAKVKVHYDIFAESYEKQRSLQTATARSQAAVASMRREADALILDLWNQVEEKFSQVEPVDKRLELCRAYGLVYYYRTSEKIKSGVEP</sequence>
<dbReference type="RefSeq" id="WP_276827898.1">
    <property type="nucleotide sequence ID" value="NZ_DYVX01000067.1"/>
</dbReference>
<evidence type="ECO:0000313" key="1">
    <source>
        <dbReference type="EMBL" id="HJF92349.1"/>
    </source>
</evidence>
<dbReference type="EMBL" id="DYVX01000067">
    <property type="protein sequence ID" value="HJF92349.1"/>
    <property type="molecule type" value="Genomic_DNA"/>
</dbReference>
<reference evidence="1" key="2">
    <citation type="submission" date="2021-09" db="EMBL/GenBank/DDBJ databases">
        <authorList>
            <person name="Gilroy R."/>
        </authorList>
    </citation>
    <scope>NUCLEOTIDE SEQUENCE</scope>
    <source>
        <strain evidence="1">CHK55-1828</strain>
    </source>
</reference>
<gene>
    <name evidence="1" type="ORF">K8W02_08210</name>
</gene>
<dbReference type="AlphaFoldDB" id="A0A921LCD2"/>
<evidence type="ECO:0000313" key="2">
    <source>
        <dbReference type="Proteomes" id="UP000717835"/>
    </source>
</evidence>